<dbReference type="PANTHER" id="PTHR30602:SF12">
    <property type="entry name" value="AMINO-ACID ACETYLTRANSFERASE NAGS1, CHLOROPLASTIC-RELATED"/>
    <property type="match status" value="1"/>
</dbReference>
<comment type="caution">
    <text evidence="4">The sequence shown here is derived from an EMBL/GenBank/DDBJ whole genome shotgun (WGS) entry which is preliminary data.</text>
</comment>
<evidence type="ECO:0000313" key="4">
    <source>
        <dbReference type="EMBL" id="MPM24810.1"/>
    </source>
</evidence>
<dbReference type="EC" id="2.3.1.1" evidence="4"/>
<reference evidence="4" key="1">
    <citation type="submission" date="2019-08" db="EMBL/GenBank/DDBJ databases">
        <authorList>
            <person name="Kucharzyk K."/>
            <person name="Murdoch R.W."/>
            <person name="Higgins S."/>
            <person name="Loffler F."/>
        </authorList>
    </citation>
    <scope>NUCLEOTIDE SEQUENCE</scope>
</reference>
<name>A0A644Y8L8_9ZZZZ</name>
<dbReference type="PROSITE" id="PS51186">
    <property type="entry name" value="GNAT"/>
    <property type="match status" value="1"/>
</dbReference>
<evidence type="ECO:0000259" key="3">
    <source>
        <dbReference type="PROSITE" id="PS51186"/>
    </source>
</evidence>
<dbReference type="InterPro" id="IPR016181">
    <property type="entry name" value="Acyl_CoA_acyltransferase"/>
</dbReference>
<keyword evidence="2 4" id="KW-0012">Acyltransferase</keyword>
<feature type="domain" description="N-acetyltransferase" evidence="3">
    <location>
        <begin position="5"/>
        <end position="148"/>
    </location>
</feature>
<evidence type="ECO:0000256" key="2">
    <source>
        <dbReference type="ARBA" id="ARBA00023315"/>
    </source>
</evidence>
<dbReference type="GO" id="GO:0006526">
    <property type="term" value="P:L-arginine biosynthetic process"/>
    <property type="evidence" value="ECO:0007669"/>
    <property type="project" value="InterPro"/>
</dbReference>
<gene>
    <name evidence="4" type="primary">argA_8</name>
    <name evidence="4" type="ORF">SDC9_71295</name>
</gene>
<organism evidence="4">
    <name type="scientific">bioreactor metagenome</name>
    <dbReference type="NCBI Taxonomy" id="1076179"/>
    <lineage>
        <taxon>unclassified sequences</taxon>
        <taxon>metagenomes</taxon>
        <taxon>ecological metagenomes</taxon>
    </lineage>
</organism>
<keyword evidence="1 4" id="KW-0808">Transferase</keyword>
<dbReference type="GO" id="GO:0004042">
    <property type="term" value="F:L-glutamate N-acetyltransferase activity"/>
    <property type="evidence" value="ECO:0007669"/>
    <property type="project" value="InterPro"/>
</dbReference>
<dbReference type="Pfam" id="PF13508">
    <property type="entry name" value="Acetyltransf_7"/>
    <property type="match status" value="1"/>
</dbReference>
<dbReference type="CDD" id="cd04301">
    <property type="entry name" value="NAT_SF"/>
    <property type="match status" value="1"/>
</dbReference>
<dbReference type="EMBL" id="VSSQ01004347">
    <property type="protein sequence ID" value="MPM24810.1"/>
    <property type="molecule type" value="Genomic_DNA"/>
</dbReference>
<protein>
    <submittedName>
        <fullName evidence="4">Amino-acid acetyltransferase</fullName>
        <ecNumber evidence="4">2.3.1.1</ecNumber>
    </submittedName>
</protein>
<dbReference type="PANTHER" id="PTHR30602">
    <property type="entry name" value="AMINO-ACID ACETYLTRANSFERASE"/>
    <property type="match status" value="1"/>
</dbReference>
<dbReference type="Gene3D" id="3.40.630.30">
    <property type="match status" value="1"/>
</dbReference>
<dbReference type="InterPro" id="IPR000182">
    <property type="entry name" value="GNAT_dom"/>
</dbReference>
<accession>A0A644Y8L8</accession>
<dbReference type="AlphaFoldDB" id="A0A644Y8L8"/>
<evidence type="ECO:0000256" key="1">
    <source>
        <dbReference type="ARBA" id="ARBA00022679"/>
    </source>
</evidence>
<sequence>MSDIPVIRPAVESDVPGIHRLLSEYARRGIVLDRSEADLFHYLKNFTVAVDASGTVVGCMAVRDFGNDLLEVRSLAVDADRQGAGIGRRLVESAKARLDRSRESYRLFALTLAPDFFLRLGFTVVKKDLFPEKIWHDCSQCPKQDHCDEVAVIFRGGAGTE</sequence>
<proteinExistence type="predicted"/>
<dbReference type="GO" id="GO:0005737">
    <property type="term" value="C:cytoplasm"/>
    <property type="evidence" value="ECO:0007669"/>
    <property type="project" value="InterPro"/>
</dbReference>
<dbReference type="InterPro" id="IPR010167">
    <property type="entry name" value="NH2A_AcTrfase"/>
</dbReference>
<dbReference type="SUPFAM" id="SSF55729">
    <property type="entry name" value="Acyl-CoA N-acyltransferases (Nat)"/>
    <property type="match status" value="1"/>
</dbReference>